<dbReference type="OrthoDB" id="445826at2759"/>
<organism evidence="1 2">
    <name type="scientific">Paramecium pentaurelia</name>
    <dbReference type="NCBI Taxonomy" id="43138"/>
    <lineage>
        <taxon>Eukaryota</taxon>
        <taxon>Sar</taxon>
        <taxon>Alveolata</taxon>
        <taxon>Ciliophora</taxon>
        <taxon>Intramacronucleata</taxon>
        <taxon>Oligohymenophorea</taxon>
        <taxon>Peniculida</taxon>
        <taxon>Parameciidae</taxon>
        <taxon>Paramecium</taxon>
    </lineage>
</organism>
<name>A0A8S1YHY8_9CILI</name>
<protein>
    <submittedName>
        <fullName evidence="1">Uncharacterized protein</fullName>
    </submittedName>
</protein>
<reference evidence="1" key="1">
    <citation type="submission" date="2021-01" db="EMBL/GenBank/DDBJ databases">
        <authorList>
            <consortium name="Genoscope - CEA"/>
            <person name="William W."/>
        </authorList>
    </citation>
    <scope>NUCLEOTIDE SEQUENCE</scope>
</reference>
<sequence length="184" mass="22131">MLINQDLIQNFGDNRLIPLNKAFPNIPQKDKFRPILVQSPIMKWLELRFLKKFQQYCEKKIIKEQFGFVEGTRTLFIFLTKPSELAVHQKEKQKDSFFQMKYHKEVFYSCFFLIDTRTPQQKKWKNYIISAELSTTTIMQMIQPLYARRSILIPYQNVLIKLLKIQISKQIQKNAPQSEKPEYY</sequence>
<proteinExistence type="predicted"/>
<keyword evidence="2" id="KW-1185">Reference proteome</keyword>
<accession>A0A8S1YHY8</accession>
<evidence type="ECO:0000313" key="2">
    <source>
        <dbReference type="Proteomes" id="UP000689195"/>
    </source>
</evidence>
<dbReference type="AlphaFoldDB" id="A0A8S1YHY8"/>
<comment type="caution">
    <text evidence="1">The sequence shown here is derived from an EMBL/GenBank/DDBJ whole genome shotgun (WGS) entry which is preliminary data.</text>
</comment>
<dbReference type="EMBL" id="CAJJDO010000206">
    <property type="protein sequence ID" value="CAD8214316.1"/>
    <property type="molecule type" value="Genomic_DNA"/>
</dbReference>
<dbReference type="Proteomes" id="UP000689195">
    <property type="component" value="Unassembled WGS sequence"/>
</dbReference>
<gene>
    <name evidence="1" type="ORF">PPENT_87.1.T2060002</name>
</gene>
<evidence type="ECO:0000313" key="1">
    <source>
        <dbReference type="EMBL" id="CAD8214316.1"/>
    </source>
</evidence>